<reference evidence="2 3" key="1">
    <citation type="submission" date="2021-01" db="EMBL/GenBank/DDBJ databases">
        <title>Whole genome sequence of Paenibacillus sonchi LMG 24727 for comparative genomics.</title>
        <authorList>
            <person name="Lee G."/>
            <person name="Kim M.-J."/>
            <person name="Lim K."/>
            <person name="Shin J.-H."/>
        </authorList>
    </citation>
    <scope>NUCLEOTIDE SEQUENCE [LARGE SCALE GENOMIC DNA]</scope>
    <source>
        <strain evidence="2 3">LMG 24727</strain>
    </source>
</reference>
<keyword evidence="1" id="KW-1133">Transmembrane helix</keyword>
<proteinExistence type="predicted"/>
<dbReference type="Proteomes" id="UP000595841">
    <property type="component" value="Chromosome"/>
</dbReference>
<evidence type="ECO:0000313" key="2">
    <source>
        <dbReference type="EMBL" id="QQZ62195.1"/>
    </source>
</evidence>
<dbReference type="EMBL" id="CP068595">
    <property type="protein sequence ID" value="QQZ62195.1"/>
    <property type="molecule type" value="Genomic_DNA"/>
</dbReference>
<gene>
    <name evidence="2" type="ORF">JI735_06045</name>
</gene>
<evidence type="ECO:0000313" key="3">
    <source>
        <dbReference type="Proteomes" id="UP000595841"/>
    </source>
</evidence>
<accession>A0A974PE50</accession>
<dbReference type="RefSeq" id="WP_202677176.1">
    <property type="nucleotide sequence ID" value="NZ_CP068595.1"/>
</dbReference>
<dbReference type="AlphaFoldDB" id="A0A974PE50"/>
<keyword evidence="1" id="KW-0812">Transmembrane</keyword>
<keyword evidence="1" id="KW-0472">Membrane</keyword>
<sequence>MSLNILGHRGAETLSTDPNSMLASSIPVIIPRYFFVILFLFFLSV</sequence>
<organism evidence="2 3">
    <name type="scientific">Paenibacillus sonchi</name>
    <dbReference type="NCBI Taxonomy" id="373687"/>
    <lineage>
        <taxon>Bacteria</taxon>
        <taxon>Bacillati</taxon>
        <taxon>Bacillota</taxon>
        <taxon>Bacilli</taxon>
        <taxon>Bacillales</taxon>
        <taxon>Paenibacillaceae</taxon>
        <taxon>Paenibacillus</taxon>
        <taxon>Paenibacillus sonchi group</taxon>
    </lineage>
</organism>
<keyword evidence="3" id="KW-1185">Reference proteome</keyword>
<protein>
    <submittedName>
        <fullName evidence="2">Uncharacterized protein</fullName>
    </submittedName>
</protein>
<evidence type="ECO:0000256" key="1">
    <source>
        <dbReference type="SAM" id="Phobius"/>
    </source>
</evidence>
<feature type="transmembrane region" description="Helical" evidence="1">
    <location>
        <begin position="20"/>
        <end position="43"/>
    </location>
</feature>
<dbReference type="KEGG" id="pson:JI735_06045"/>
<name>A0A974PE50_9BACL</name>